<protein>
    <submittedName>
        <fullName evidence="2">Uncharacterized protein</fullName>
    </submittedName>
</protein>
<comment type="caution">
    <text evidence="2">The sequence shown here is derived from an EMBL/GenBank/DDBJ whole genome shotgun (WGS) entry which is preliminary data.</text>
</comment>
<evidence type="ECO:0000313" key="3">
    <source>
        <dbReference type="Proteomes" id="UP000887013"/>
    </source>
</evidence>
<evidence type="ECO:0000256" key="1">
    <source>
        <dbReference type="SAM" id="MobiDB-lite"/>
    </source>
</evidence>
<dbReference type="EMBL" id="BMAW01067020">
    <property type="protein sequence ID" value="GFT57680.1"/>
    <property type="molecule type" value="Genomic_DNA"/>
</dbReference>
<dbReference type="AlphaFoldDB" id="A0A8X6PAY9"/>
<gene>
    <name evidence="2" type="ORF">NPIL_204421</name>
</gene>
<name>A0A8X6PAY9_NEPPI</name>
<organism evidence="2 3">
    <name type="scientific">Nephila pilipes</name>
    <name type="common">Giant wood spider</name>
    <name type="synonym">Nephila maculata</name>
    <dbReference type="NCBI Taxonomy" id="299642"/>
    <lineage>
        <taxon>Eukaryota</taxon>
        <taxon>Metazoa</taxon>
        <taxon>Ecdysozoa</taxon>
        <taxon>Arthropoda</taxon>
        <taxon>Chelicerata</taxon>
        <taxon>Arachnida</taxon>
        <taxon>Araneae</taxon>
        <taxon>Araneomorphae</taxon>
        <taxon>Entelegynae</taxon>
        <taxon>Araneoidea</taxon>
        <taxon>Nephilidae</taxon>
        <taxon>Nephila</taxon>
    </lineage>
</organism>
<dbReference type="Proteomes" id="UP000887013">
    <property type="component" value="Unassembled WGS sequence"/>
</dbReference>
<proteinExistence type="predicted"/>
<reference evidence="2" key="1">
    <citation type="submission" date="2020-08" db="EMBL/GenBank/DDBJ databases">
        <title>Multicomponent nature underlies the extraordinary mechanical properties of spider dragline silk.</title>
        <authorList>
            <person name="Kono N."/>
            <person name="Nakamura H."/>
            <person name="Mori M."/>
            <person name="Yoshida Y."/>
            <person name="Ohtoshi R."/>
            <person name="Malay A.D."/>
            <person name="Moran D.A.P."/>
            <person name="Tomita M."/>
            <person name="Numata K."/>
            <person name="Arakawa K."/>
        </authorList>
    </citation>
    <scope>NUCLEOTIDE SEQUENCE</scope>
</reference>
<sequence>MTDYISVLLHPRSQPPREECQGGKKSAKIAVLPFFVYTLHPLTPILKQVMPQRDAKKRVCGRANQNRINRQKASWGMEHDVRPRGDREAC</sequence>
<evidence type="ECO:0000313" key="2">
    <source>
        <dbReference type="EMBL" id="GFT57680.1"/>
    </source>
</evidence>
<keyword evidence="3" id="KW-1185">Reference proteome</keyword>
<feature type="region of interest" description="Disordered" evidence="1">
    <location>
        <begin position="1"/>
        <end position="23"/>
    </location>
</feature>
<accession>A0A8X6PAY9</accession>